<comment type="caution">
    <text evidence="2">The sequence shown here is derived from an EMBL/GenBank/DDBJ whole genome shotgun (WGS) entry which is preliminary data.</text>
</comment>
<dbReference type="AlphaFoldDB" id="A0AAV2QZK6"/>
<proteinExistence type="predicted"/>
<sequence>MQQRIMGFPALIQCKHLLLVTLLLLFVASASTQTHSTRQDSDIEIKEEQKNATPGFVNNVYNLFSKMKSYVTGHNVDAERRLEDFKKLVLQESRSLNQVLHKLEGNIRYSDGDSSGRSFPISKYDPKLPSRRKREHPVDFILHQDSVENLVLSNVVDNSVLIEREIEKLNIDFFVHDNVLFFVVVNKNHQAWISSFDKKLNEIHIDTLKNVQECKFNKVEAISLLLMICTPPFDYLEISVVQVVKFLKFADGNYYLFSHQKLKLEKPSTTYMWYQNQDNFLMIGQHEKLTYTEQSVYHTDNTMYHWTGSYFQQIEEGGTLPGNSVRSLLHFQASNNHYIAMANFENNKGEHNIFSNIFKYSLSLERYEMWHHIPTKGARHFAAFTLGTGMNTENFLVVANYCEDNDEG</sequence>
<evidence type="ECO:0000256" key="1">
    <source>
        <dbReference type="SAM" id="SignalP"/>
    </source>
</evidence>
<dbReference type="Proteomes" id="UP001497623">
    <property type="component" value="Unassembled WGS sequence"/>
</dbReference>
<reference evidence="2 3" key="1">
    <citation type="submission" date="2024-05" db="EMBL/GenBank/DDBJ databases">
        <authorList>
            <person name="Wallberg A."/>
        </authorList>
    </citation>
    <scope>NUCLEOTIDE SEQUENCE [LARGE SCALE GENOMIC DNA]</scope>
</reference>
<feature type="chain" id="PRO_5043528175" evidence="1">
    <location>
        <begin position="33"/>
        <end position="408"/>
    </location>
</feature>
<organism evidence="2 3">
    <name type="scientific">Meganyctiphanes norvegica</name>
    <name type="common">Northern krill</name>
    <name type="synonym">Thysanopoda norvegica</name>
    <dbReference type="NCBI Taxonomy" id="48144"/>
    <lineage>
        <taxon>Eukaryota</taxon>
        <taxon>Metazoa</taxon>
        <taxon>Ecdysozoa</taxon>
        <taxon>Arthropoda</taxon>
        <taxon>Crustacea</taxon>
        <taxon>Multicrustacea</taxon>
        <taxon>Malacostraca</taxon>
        <taxon>Eumalacostraca</taxon>
        <taxon>Eucarida</taxon>
        <taxon>Euphausiacea</taxon>
        <taxon>Euphausiidae</taxon>
        <taxon>Meganyctiphanes</taxon>
    </lineage>
</organism>
<feature type="non-terminal residue" evidence="2">
    <location>
        <position position="408"/>
    </location>
</feature>
<name>A0AAV2QZK6_MEGNR</name>
<evidence type="ECO:0000313" key="2">
    <source>
        <dbReference type="EMBL" id="CAL4102700.1"/>
    </source>
</evidence>
<accession>A0AAV2QZK6</accession>
<dbReference type="EMBL" id="CAXKWB010011913">
    <property type="protein sequence ID" value="CAL4102700.1"/>
    <property type="molecule type" value="Genomic_DNA"/>
</dbReference>
<keyword evidence="1" id="KW-0732">Signal</keyword>
<keyword evidence="3" id="KW-1185">Reference proteome</keyword>
<evidence type="ECO:0000313" key="3">
    <source>
        <dbReference type="Proteomes" id="UP001497623"/>
    </source>
</evidence>
<gene>
    <name evidence="2" type="ORF">MNOR_LOCUS17368</name>
</gene>
<protein>
    <submittedName>
        <fullName evidence="2">Uncharacterized protein</fullName>
    </submittedName>
</protein>
<feature type="signal peptide" evidence="1">
    <location>
        <begin position="1"/>
        <end position="32"/>
    </location>
</feature>